<accession>S8A377</accession>
<keyword evidence="3" id="KW-1185">Reference proteome</keyword>
<dbReference type="HOGENOM" id="CLU_909184_0_0_1"/>
<proteinExistence type="predicted"/>
<protein>
    <recommendedName>
        <fullName evidence="4">F-box domain-containing protein</fullName>
    </recommendedName>
</protein>
<evidence type="ECO:0000313" key="2">
    <source>
        <dbReference type="EMBL" id="EPS35606.1"/>
    </source>
</evidence>
<reference evidence="2 3" key="1">
    <citation type="journal article" date="2013" name="PLoS Genet.">
        <title>Genomic mechanisms accounting for the adaptation to parasitism in nematode-trapping fungi.</title>
        <authorList>
            <person name="Meerupati T."/>
            <person name="Andersson K.M."/>
            <person name="Friman E."/>
            <person name="Kumar D."/>
            <person name="Tunlid A."/>
            <person name="Ahren D."/>
        </authorList>
    </citation>
    <scope>NUCLEOTIDE SEQUENCE [LARGE SCALE GENOMIC DNA]</scope>
    <source>
        <strain evidence="2 3">CBS 200.50</strain>
    </source>
</reference>
<dbReference type="CDD" id="cd09917">
    <property type="entry name" value="F-box_SF"/>
    <property type="match status" value="1"/>
</dbReference>
<dbReference type="OrthoDB" id="5336102at2759"/>
<comment type="caution">
    <text evidence="2">The sequence shown here is derived from an EMBL/GenBank/DDBJ whole genome shotgun (WGS) entry which is preliminary data.</text>
</comment>
<dbReference type="Proteomes" id="UP000015100">
    <property type="component" value="Unassembled WGS sequence"/>
</dbReference>
<dbReference type="InterPro" id="IPR036047">
    <property type="entry name" value="F-box-like_dom_sf"/>
</dbReference>
<gene>
    <name evidence="2" type="ORF">H072_10992</name>
</gene>
<name>S8A377_DACHA</name>
<reference evidence="3" key="2">
    <citation type="submission" date="2013-04" db="EMBL/GenBank/DDBJ databases">
        <title>Genomic mechanisms accounting for the adaptation to parasitism in nematode-trapping fungi.</title>
        <authorList>
            <person name="Ahren D.G."/>
        </authorList>
    </citation>
    <scope>NUCLEOTIDE SEQUENCE [LARGE SCALE GENOMIC DNA]</scope>
    <source>
        <strain evidence="3">CBS 200.50</strain>
    </source>
</reference>
<dbReference type="AlphaFoldDB" id="S8A377"/>
<sequence>MSSIILSADLNTKAPRSRWRRLLPSRFLGSKAKHQDPGGSHPTSAGEDEEQDDIAVFNILPVEIHIQILSYVSWRDQLNCSLAFPAWNDILRTHGQSPSILGVNAGDRYGTTHSLLSHNLIRSYQWELTIKDGQVLDIISLVPVSRGEPGRYSFLTEGKFNIRWNTCHTLNNPIFGDNEPSRDYPDAKHIRTGCGLEVDVDTLSQIFDSSNYWYFEEHPEFSTISIKEFLQRFVVDVVMGHKVVVNTRGICKVVKIKMWEREVSLGLSVRSSTPPSISWLRVTVMEINGKRPSYTKQLRSGSCMDD</sequence>
<dbReference type="SUPFAM" id="SSF81383">
    <property type="entry name" value="F-box domain"/>
    <property type="match status" value="1"/>
</dbReference>
<organism evidence="2 3">
    <name type="scientific">Dactylellina haptotyla (strain CBS 200.50)</name>
    <name type="common">Nematode-trapping fungus</name>
    <name type="synonym">Monacrosporium haptotylum</name>
    <dbReference type="NCBI Taxonomy" id="1284197"/>
    <lineage>
        <taxon>Eukaryota</taxon>
        <taxon>Fungi</taxon>
        <taxon>Dikarya</taxon>
        <taxon>Ascomycota</taxon>
        <taxon>Pezizomycotina</taxon>
        <taxon>Orbiliomycetes</taxon>
        <taxon>Orbiliales</taxon>
        <taxon>Orbiliaceae</taxon>
        <taxon>Dactylellina</taxon>
    </lineage>
</organism>
<evidence type="ECO:0000313" key="3">
    <source>
        <dbReference type="Proteomes" id="UP000015100"/>
    </source>
</evidence>
<evidence type="ECO:0008006" key="4">
    <source>
        <dbReference type="Google" id="ProtNLM"/>
    </source>
</evidence>
<feature type="region of interest" description="Disordered" evidence="1">
    <location>
        <begin position="30"/>
        <end position="49"/>
    </location>
</feature>
<dbReference type="EMBL" id="AQGS01001094">
    <property type="protein sequence ID" value="EPS35606.1"/>
    <property type="molecule type" value="Genomic_DNA"/>
</dbReference>
<evidence type="ECO:0000256" key="1">
    <source>
        <dbReference type="SAM" id="MobiDB-lite"/>
    </source>
</evidence>